<evidence type="ECO:0000313" key="7">
    <source>
        <dbReference type="Ensembl" id="ENSSHAP00000038276.1"/>
    </source>
</evidence>
<comment type="subcellular location">
    <subcellularLocation>
        <location evidence="1">Cytoplasm</location>
    </subcellularLocation>
</comment>
<dbReference type="InterPro" id="IPR000863">
    <property type="entry name" value="Sulfotransferase_dom"/>
</dbReference>
<dbReference type="Gene3D" id="3.40.50.300">
    <property type="entry name" value="P-loop containing nucleotide triphosphate hydrolases"/>
    <property type="match status" value="1"/>
</dbReference>
<evidence type="ECO:0000259" key="6">
    <source>
        <dbReference type="Pfam" id="PF00685"/>
    </source>
</evidence>
<reference evidence="7" key="3">
    <citation type="submission" date="2025-09" db="UniProtKB">
        <authorList>
            <consortium name="Ensembl"/>
        </authorList>
    </citation>
    <scope>IDENTIFICATION</scope>
</reference>
<name>A0A7N4PJT5_SARHA</name>
<dbReference type="EC" id="2.8.2.-" evidence="5"/>
<dbReference type="RefSeq" id="XP_003766638.1">
    <property type="nucleotide sequence ID" value="XM_003766590.4"/>
</dbReference>
<gene>
    <name evidence="7" type="primary">LOC100920297</name>
</gene>
<keyword evidence="3" id="KW-0963">Cytoplasm</keyword>
<dbReference type="Pfam" id="PF00685">
    <property type="entry name" value="Sulfotransfer_1"/>
    <property type="match status" value="1"/>
</dbReference>
<reference evidence="7" key="2">
    <citation type="submission" date="2025-08" db="UniProtKB">
        <authorList>
            <consortium name="Ensembl"/>
        </authorList>
    </citation>
    <scope>IDENTIFICATION</scope>
</reference>
<sequence length="288" mass="34396">MEDPDEVPSVKGIPFIQKIHNVEAIEKMYDEFEVRDKDVIIMTYPKSGTHWMIDIISLIYSNGDPSWIKSVPAWKRFPWIEMKNGFELIKNKEDPRFLTSHLPVHLFPKSYFSSKAKMIYIARNPRDVIVSYYHFINPFALDSSWSAFENFFESFLRGNVVYGSWFDHIKGWLSMRNSEKFLFLTYEELHQDLKVSVEKICRFLRKKLSEEEISSVLENASFQVMEKHRLENNESIEYLRRNQVVLMRKGICGEWKNYFTVAQMETFNKLYQEKMEGLDQDLFPWNQC</sequence>
<comment type="similarity">
    <text evidence="2 5">Belongs to the sulfotransferase 1 family.</text>
</comment>
<dbReference type="InterPro" id="IPR027417">
    <property type="entry name" value="P-loop_NTPase"/>
</dbReference>
<keyword evidence="8" id="KW-1185">Reference proteome</keyword>
<dbReference type="GeneID" id="100920297"/>
<dbReference type="GO" id="GO:0005737">
    <property type="term" value="C:cytoplasm"/>
    <property type="evidence" value="ECO:0007669"/>
    <property type="project" value="UniProtKB-SubCell"/>
</dbReference>
<evidence type="ECO:0000256" key="4">
    <source>
        <dbReference type="ARBA" id="ARBA00022679"/>
    </source>
</evidence>
<dbReference type="SUPFAM" id="SSF52540">
    <property type="entry name" value="P-loop containing nucleoside triphosphate hydrolases"/>
    <property type="match status" value="1"/>
</dbReference>
<evidence type="ECO:0000256" key="3">
    <source>
        <dbReference type="ARBA" id="ARBA00022490"/>
    </source>
</evidence>
<dbReference type="Ensembl" id="ENSSHAT00000043297.1">
    <property type="protein sequence ID" value="ENSSHAP00000038276.1"/>
    <property type="gene ID" value="ENSSHAG00000029307.1"/>
</dbReference>
<dbReference type="KEGG" id="shr:100920297"/>
<evidence type="ECO:0000256" key="5">
    <source>
        <dbReference type="RuleBase" id="RU361155"/>
    </source>
</evidence>
<dbReference type="OMA" id="WSAFENF"/>
<protein>
    <recommendedName>
        <fullName evidence="5">Sulfotransferase</fullName>
        <ecNumber evidence="5">2.8.2.-</ecNumber>
    </recommendedName>
</protein>
<keyword evidence="4 5" id="KW-0808">Transferase</keyword>
<organism evidence="7 8">
    <name type="scientific">Sarcophilus harrisii</name>
    <name type="common">Tasmanian devil</name>
    <name type="synonym">Sarcophilus laniarius</name>
    <dbReference type="NCBI Taxonomy" id="9305"/>
    <lineage>
        <taxon>Eukaryota</taxon>
        <taxon>Metazoa</taxon>
        <taxon>Chordata</taxon>
        <taxon>Craniata</taxon>
        <taxon>Vertebrata</taxon>
        <taxon>Euteleostomi</taxon>
        <taxon>Mammalia</taxon>
        <taxon>Metatheria</taxon>
        <taxon>Dasyuromorphia</taxon>
        <taxon>Dasyuridae</taxon>
        <taxon>Sarcophilus</taxon>
    </lineage>
</organism>
<feature type="domain" description="Sulfotransferase" evidence="6">
    <location>
        <begin position="36"/>
        <end position="278"/>
    </location>
</feature>
<dbReference type="PANTHER" id="PTHR11783">
    <property type="entry name" value="SULFOTRANSFERASE SULT"/>
    <property type="match status" value="1"/>
</dbReference>
<evidence type="ECO:0000256" key="2">
    <source>
        <dbReference type="ARBA" id="ARBA00005771"/>
    </source>
</evidence>
<dbReference type="FunFam" id="3.40.50.300:FF:000433">
    <property type="entry name" value="Estrogen sulfotransferase"/>
    <property type="match status" value="1"/>
</dbReference>
<accession>A0A7N4PJT5</accession>
<dbReference type="FunCoup" id="A0A7N4PJT5">
    <property type="interactions" value="139"/>
</dbReference>
<dbReference type="OrthoDB" id="9449185at2759"/>
<dbReference type="GO" id="GO:0008146">
    <property type="term" value="F:sulfotransferase activity"/>
    <property type="evidence" value="ECO:0007669"/>
    <property type="project" value="InterPro"/>
</dbReference>
<dbReference type="Proteomes" id="UP000007648">
    <property type="component" value="Unassembled WGS sequence"/>
</dbReference>
<dbReference type="InParanoid" id="A0A7N4PJT5"/>
<dbReference type="GeneTree" id="ENSGT00940000154432"/>
<evidence type="ECO:0000313" key="8">
    <source>
        <dbReference type="Proteomes" id="UP000007648"/>
    </source>
</evidence>
<proteinExistence type="inferred from homology"/>
<dbReference type="AlphaFoldDB" id="A0A7N4PJT5"/>
<reference evidence="7 8" key="1">
    <citation type="journal article" date="2011" name="Proc. Natl. Acad. Sci. U.S.A.">
        <title>Genetic diversity and population structure of the endangered marsupial Sarcophilus harrisii (Tasmanian devil).</title>
        <authorList>
            <person name="Miller W."/>
            <person name="Hayes V.M."/>
            <person name="Ratan A."/>
            <person name="Petersen D.C."/>
            <person name="Wittekindt N.E."/>
            <person name="Miller J."/>
            <person name="Walenz B."/>
            <person name="Knight J."/>
            <person name="Qi J."/>
            <person name="Zhao F."/>
            <person name="Wang Q."/>
            <person name="Bedoya-Reina O.C."/>
            <person name="Katiyar N."/>
            <person name="Tomsho L.P."/>
            <person name="Kasson L.M."/>
            <person name="Hardie R.A."/>
            <person name="Woodbridge P."/>
            <person name="Tindall E.A."/>
            <person name="Bertelsen M.F."/>
            <person name="Dixon D."/>
            <person name="Pyecroft S."/>
            <person name="Helgen K.M."/>
            <person name="Lesk A.M."/>
            <person name="Pringle T.H."/>
            <person name="Patterson N."/>
            <person name="Zhang Y."/>
            <person name="Kreiss A."/>
            <person name="Woods G.M."/>
            <person name="Jones M.E."/>
            <person name="Schuster S.C."/>
        </authorList>
    </citation>
    <scope>NUCLEOTIDE SEQUENCE [LARGE SCALE GENOMIC DNA]</scope>
</reference>
<evidence type="ECO:0000256" key="1">
    <source>
        <dbReference type="ARBA" id="ARBA00004496"/>
    </source>
</evidence>